<protein>
    <submittedName>
        <fullName evidence="9">Protein Lysyl hydroxylase fusion protein, putative</fullName>
    </submittedName>
</protein>
<reference evidence="9 10" key="1">
    <citation type="journal article" date="2007" name="Proc. Natl. Acad. Sci. U.S.A.">
        <title>The tiny eukaryote Ostreococcus provides genomic insights into the paradox of plankton speciation.</title>
        <authorList>
            <person name="Palenik B."/>
            <person name="Grimwood J."/>
            <person name="Aerts A."/>
            <person name="Rouze P."/>
            <person name="Salamov A."/>
            <person name="Putnam N."/>
            <person name="Dupont C."/>
            <person name="Jorgensen R."/>
            <person name="Derelle E."/>
            <person name="Rombauts S."/>
            <person name="Zhou K."/>
            <person name="Otillar R."/>
            <person name="Merchant S.S."/>
            <person name="Podell S."/>
            <person name="Gaasterland T."/>
            <person name="Napoli C."/>
            <person name="Gendler K."/>
            <person name="Manuell A."/>
            <person name="Tai V."/>
            <person name="Vallon O."/>
            <person name="Piganeau G."/>
            <person name="Jancek S."/>
            <person name="Heijde M."/>
            <person name="Jabbari K."/>
            <person name="Bowler C."/>
            <person name="Lohr M."/>
            <person name="Robbens S."/>
            <person name="Werner G."/>
            <person name="Dubchak I."/>
            <person name="Pazour G.J."/>
            <person name="Ren Q."/>
            <person name="Paulsen I."/>
            <person name="Delwiche C."/>
            <person name="Schmutz J."/>
            <person name="Rokhsar D."/>
            <person name="Van de Peer Y."/>
            <person name="Moreau H."/>
            <person name="Grigoriev I.V."/>
        </authorList>
    </citation>
    <scope>NUCLEOTIDE SEQUENCE [LARGE SCALE GENOMIC DNA]</scope>
    <source>
        <strain evidence="9 10">CCE9901</strain>
    </source>
</reference>
<keyword evidence="7" id="KW-0325">Glycoprotein</keyword>
<name>A4RT30_OSTLU</name>
<keyword evidence="3" id="KW-0256">Endoplasmic reticulum</keyword>
<dbReference type="eggNOG" id="ENOG502S17R">
    <property type="taxonomic scope" value="Eukaryota"/>
</dbReference>
<keyword evidence="10" id="KW-1185">Reference proteome</keyword>
<keyword evidence="5" id="KW-0560">Oxidoreductase</keyword>
<dbReference type="Gene3D" id="2.170.270.10">
    <property type="entry name" value="SET domain"/>
    <property type="match status" value="1"/>
</dbReference>
<dbReference type="GO" id="GO:0008168">
    <property type="term" value="F:methyltransferase activity"/>
    <property type="evidence" value="ECO:0007669"/>
    <property type="project" value="InterPro"/>
</dbReference>
<dbReference type="PROSITE" id="PS51471">
    <property type="entry name" value="FE2OG_OXY"/>
    <property type="match status" value="1"/>
</dbReference>
<dbReference type="AlphaFoldDB" id="A4RT30"/>
<keyword evidence="4" id="KW-0223">Dioxygenase</keyword>
<dbReference type="Gene3D" id="2.60.120.620">
    <property type="entry name" value="q2cbj1_9rhob like domain"/>
    <property type="match status" value="1"/>
</dbReference>
<evidence type="ECO:0000259" key="8">
    <source>
        <dbReference type="PROSITE" id="PS51471"/>
    </source>
</evidence>
<evidence type="ECO:0000256" key="2">
    <source>
        <dbReference type="ARBA" id="ARBA00022723"/>
    </source>
</evidence>
<dbReference type="RefSeq" id="XP_001416384.1">
    <property type="nucleotide sequence ID" value="XM_001416347.1"/>
</dbReference>
<dbReference type="PANTHER" id="PTHR47436">
    <property type="entry name" value="HISTONE-LYSINE N-METHYLTRANSFERASE ATXR2"/>
    <property type="match status" value="1"/>
</dbReference>
<dbReference type="GO" id="GO:0051213">
    <property type="term" value="F:dioxygenase activity"/>
    <property type="evidence" value="ECO:0007669"/>
    <property type="project" value="UniProtKB-KW"/>
</dbReference>
<dbReference type="InterPro" id="IPR044237">
    <property type="entry name" value="ATXR2-like"/>
</dbReference>
<accession>A4RT30</accession>
<evidence type="ECO:0000256" key="4">
    <source>
        <dbReference type="ARBA" id="ARBA00022964"/>
    </source>
</evidence>
<dbReference type="Proteomes" id="UP000001568">
    <property type="component" value="Chromosome 2"/>
</dbReference>
<dbReference type="GO" id="GO:0005506">
    <property type="term" value="F:iron ion binding"/>
    <property type="evidence" value="ECO:0007669"/>
    <property type="project" value="InterPro"/>
</dbReference>
<evidence type="ECO:0000256" key="7">
    <source>
        <dbReference type="ARBA" id="ARBA00023180"/>
    </source>
</evidence>
<dbReference type="PANTHER" id="PTHR47436:SF1">
    <property type="entry name" value="SET DOMAIN-CONTAINING PROTEIN"/>
    <property type="match status" value="1"/>
</dbReference>
<dbReference type="HOGENOM" id="CLU_429845_0_0_1"/>
<dbReference type="GO" id="GO:0031418">
    <property type="term" value="F:L-ascorbic acid binding"/>
    <property type="evidence" value="ECO:0007669"/>
    <property type="project" value="InterPro"/>
</dbReference>
<dbReference type="OrthoDB" id="498233at2759"/>
<dbReference type="SUPFAM" id="SSF48452">
    <property type="entry name" value="TPR-like"/>
    <property type="match status" value="1"/>
</dbReference>
<dbReference type="SMART" id="SM00702">
    <property type="entry name" value="P4Hc"/>
    <property type="match status" value="1"/>
</dbReference>
<feature type="domain" description="Fe2OG dioxygenase" evidence="8">
    <location>
        <begin position="529"/>
        <end position="617"/>
    </location>
</feature>
<keyword evidence="6" id="KW-0408">Iron</keyword>
<dbReference type="OMA" id="AMSECET"/>
<evidence type="ECO:0000256" key="5">
    <source>
        <dbReference type="ARBA" id="ARBA00023002"/>
    </source>
</evidence>
<evidence type="ECO:0000313" key="10">
    <source>
        <dbReference type="Proteomes" id="UP000001568"/>
    </source>
</evidence>
<dbReference type="GeneID" id="5000128"/>
<dbReference type="Gene3D" id="1.25.40.10">
    <property type="entry name" value="Tetratricopeptide repeat domain"/>
    <property type="match status" value="1"/>
</dbReference>
<keyword evidence="2" id="KW-0479">Metal-binding</keyword>
<dbReference type="InterPro" id="IPR006620">
    <property type="entry name" value="Pro_4_hyd_alph"/>
</dbReference>
<evidence type="ECO:0000256" key="1">
    <source>
        <dbReference type="ARBA" id="ARBA00001961"/>
    </source>
</evidence>
<dbReference type="KEGG" id="olu:OSTLU_119486"/>
<evidence type="ECO:0000313" key="9">
    <source>
        <dbReference type="EMBL" id="ABO94677.1"/>
    </source>
</evidence>
<evidence type="ECO:0000256" key="6">
    <source>
        <dbReference type="ARBA" id="ARBA00023004"/>
    </source>
</evidence>
<comment type="cofactor">
    <cofactor evidence="1">
        <name>L-ascorbate</name>
        <dbReference type="ChEBI" id="CHEBI:38290"/>
    </cofactor>
</comment>
<dbReference type="InterPro" id="IPR005123">
    <property type="entry name" value="Oxoglu/Fe-dep_dioxygenase_dom"/>
</dbReference>
<dbReference type="InterPro" id="IPR011990">
    <property type="entry name" value="TPR-like_helical_dom_sf"/>
</dbReference>
<evidence type="ECO:0000256" key="3">
    <source>
        <dbReference type="ARBA" id="ARBA00022824"/>
    </source>
</evidence>
<sequence>MSKGDFHKVDSSTNFLLLQKNSSRQTCGNCLRLFGNCDDDKASFIRCDCGDIFCRRDCAPHAMRELGWHSILCSNRSEPMLEFYEYCRRSSESFTFAAKVLAQLLSAMSECETSVSKIQLSWSEQFDPRHKWSELAARANWECTDFYEFVRRACILEHQIADAWDLLKAHLNNRFDLETKTRFAELLDFEMYADIVASIQRFAVAIGTEKTTIPPTRQSPSQNGDTHPALAHYGSKFDIHPKVSYHCAIMNKLPDYCGFLLAPILTKFQHSCNPSVQVEANSTLSQVKYGYIALREIDQMEPISLTTIPLHSSVSARDASLLRQLGKVCVCSRCSWEREDFGRVSPEQMKQLALQAQEEGRYSEAELLFHCTLLHNPHDTDVLHAYGVTLLSQGKWKLAHSIWQLAFKVDKAHLWLSKQFNKDVSYAAYLCRKCPEYYVSFQTISIDEIYLTTNSAISPSACSSWIKTAEAHATNRGGWDTDRHKSVATTDLPIHEIPSVLREWNLIFGQIIGPFIQERFRVDGDTNLRVHDAFIVKYDASDGQCQLPVHTDQGHFSITLSLNDPIQYKGGGTIFPEHEFIVRPKCGDFVAFRSYLTHGGVPITSGVRYIVVAFLYLS</sequence>
<organism evidence="9 10">
    <name type="scientific">Ostreococcus lucimarinus (strain CCE9901)</name>
    <dbReference type="NCBI Taxonomy" id="436017"/>
    <lineage>
        <taxon>Eukaryota</taxon>
        <taxon>Viridiplantae</taxon>
        <taxon>Chlorophyta</taxon>
        <taxon>Mamiellophyceae</taxon>
        <taxon>Mamiellales</taxon>
        <taxon>Bathycoccaceae</taxon>
        <taxon>Ostreococcus</taxon>
    </lineage>
</organism>
<dbReference type="EMBL" id="CP000582">
    <property type="protein sequence ID" value="ABO94677.1"/>
    <property type="molecule type" value="Genomic_DNA"/>
</dbReference>
<gene>
    <name evidence="9" type="primary">SmkH</name>
    <name evidence="9" type="ORF">OSTLU_119486</name>
</gene>
<proteinExistence type="predicted"/>
<dbReference type="InterPro" id="IPR046341">
    <property type="entry name" value="SET_dom_sf"/>
</dbReference>
<dbReference type="GO" id="GO:0016705">
    <property type="term" value="F:oxidoreductase activity, acting on paired donors, with incorporation or reduction of molecular oxygen"/>
    <property type="evidence" value="ECO:0007669"/>
    <property type="project" value="InterPro"/>
</dbReference>
<dbReference type="Gramene" id="ABO94677">
    <property type="protein sequence ID" value="ABO94677"/>
    <property type="gene ID" value="OSTLU_119486"/>
</dbReference>